<gene>
    <name evidence="2" type="ORF">D1114_19225</name>
</gene>
<keyword evidence="1" id="KW-0732">Signal</keyword>
<protein>
    <submittedName>
        <fullName evidence="2">Uncharacterized protein</fullName>
    </submittedName>
</protein>
<feature type="chain" id="PRO_5043768721" evidence="1">
    <location>
        <begin position="33"/>
        <end position="156"/>
    </location>
</feature>
<name>A0AAX1UGP0_CERSP</name>
<comment type="caution">
    <text evidence="2">The sequence shown here is derived from an EMBL/GenBank/DDBJ whole genome shotgun (WGS) entry which is preliminary data.</text>
</comment>
<dbReference type="Proteomes" id="UP000266305">
    <property type="component" value="Unassembled WGS sequence"/>
</dbReference>
<sequence length="156" mass="17383">MVCRKRSRLRRLIRWCCAAVVAGGIFPLAAHAQVTAPKLTSAAALLDWLATEAEAGATRVRLSETGTICVVGQYTRVDRSLKKHGVDVNDKTHVPENNVAIVLINGSEVSTSLHRQNKLLFHYLGCWEASRIEIEFEPFIALDTGFINVWFRPILK</sequence>
<dbReference type="AlphaFoldDB" id="A0AAX1UGP0"/>
<feature type="signal peptide" evidence="1">
    <location>
        <begin position="1"/>
        <end position="32"/>
    </location>
</feature>
<evidence type="ECO:0000313" key="2">
    <source>
        <dbReference type="EMBL" id="RHZ91847.1"/>
    </source>
</evidence>
<dbReference type="EMBL" id="QWGP01000029">
    <property type="protein sequence ID" value="RHZ91847.1"/>
    <property type="molecule type" value="Genomic_DNA"/>
</dbReference>
<evidence type="ECO:0000313" key="3">
    <source>
        <dbReference type="Proteomes" id="UP000266305"/>
    </source>
</evidence>
<organism evidence="2 3">
    <name type="scientific">Cereibacter sphaeroides</name>
    <name type="common">Rhodobacter sphaeroides</name>
    <dbReference type="NCBI Taxonomy" id="1063"/>
    <lineage>
        <taxon>Bacteria</taxon>
        <taxon>Pseudomonadati</taxon>
        <taxon>Pseudomonadota</taxon>
        <taxon>Alphaproteobacteria</taxon>
        <taxon>Rhodobacterales</taxon>
        <taxon>Paracoccaceae</taxon>
        <taxon>Cereibacter</taxon>
    </lineage>
</organism>
<reference evidence="2 3" key="1">
    <citation type="submission" date="2018-08" db="EMBL/GenBank/DDBJ databases">
        <title>Draft genome sequence of Rhodobacter sphaeroides FY.</title>
        <authorList>
            <person name="Rayyan A."/>
            <person name="Meyer T.E."/>
            <person name="Kyndt J.A."/>
        </authorList>
    </citation>
    <scope>NUCLEOTIDE SEQUENCE [LARGE SCALE GENOMIC DNA]</scope>
    <source>
        <strain evidence="2 3">FY</strain>
    </source>
</reference>
<evidence type="ECO:0000256" key="1">
    <source>
        <dbReference type="SAM" id="SignalP"/>
    </source>
</evidence>
<accession>A0AAX1UGP0</accession>
<proteinExistence type="predicted"/>